<accession>A0A7J9MPZ7</accession>
<gene>
    <name evidence="1" type="ORF">Goshw_027811</name>
</gene>
<evidence type="ECO:0000313" key="2">
    <source>
        <dbReference type="Proteomes" id="UP000593576"/>
    </source>
</evidence>
<keyword evidence="2" id="KW-1185">Reference proteome</keyword>
<comment type="caution">
    <text evidence="1">The sequence shown here is derived from an EMBL/GenBank/DDBJ whole genome shotgun (WGS) entry which is preliminary data.</text>
</comment>
<sequence length="57" mass="6946">MNFFHTCHFSYTARERNGLTHILETEVLKRKEQMYLLREVSSFARRKIEEEGILISW</sequence>
<dbReference type="AlphaFoldDB" id="A0A7J9MPZ7"/>
<organism evidence="1 2">
    <name type="scientific">Gossypium schwendimanii</name>
    <name type="common">Cotton</name>
    <dbReference type="NCBI Taxonomy" id="34291"/>
    <lineage>
        <taxon>Eukaryota</taxon>
        <taxon>Viridiplantae</taxon>
        <taxon>Streptophyta</taxon>
        <taxon>Embryophyta</taxon>
        <taxon>Tracheophyta</taxon>
        <taxon>Spermatophyta</taxon>
        <taxon>Magnoliopsida</taxon>
        <taxon>eudicotyledons</taxon>
        <taxon>Gunneridae</taxon>
        <taxon>Pentapetalae</taxon>
        <taxon>rosids</taxon>
        <taxon>malvids</taxon>
        <taxon>Malvales</taxon>
        <taxon>Malvaceae</taxon>
        <taxon>Malvoideae</taxon>
        <taxon>Gossypium</taxon>
    </lineage>
</organism>
<dbReference type="Proteomes" id="UP000593576">
    <property type="component" value="Unassembled WGS sequence"/>
</dbReference>
<reference evidence="1 2" key="1">
    <citation type="journal article" date="2019" name="Genome Biol. Evol.">
        <title>Insights into the evolution of the New World diploid cottons (Gossypium, subgenus Houzingenia) based on genome sequencing.</title>
        <authorList>
            <person name="Grover C.E."/>
            <person name="Arick M.A. 2nd"/>
            <person name="Thrash A."/>
            <person name="Conover J.L."/>
            <person name="Sanders W.S."/>
            <person name="Peterson D.G."/>
            <person name="Frelichowski J.E."/>
            <person name="Scheffler J.A."/>
            <person name="Scheffler B.E."/>
            <person name="Wendel J.F."/>
        </authorList>
    </citation>
    <scope>NUCLEOTIDE SEQUENCE [LARGE SCALE GENOMIC DNA]</scope>
    <source>
        <strain evidence="1">1</strain>
        <tissue evidence="1">Leaf</tissue>
    </source>
</reference>
<proteinExistence type="predicted"/>
<evidence type="ECO:0000313" key="1">
    <source>
        <dbReference type="EMBL" id="MBA0873142.1"/>
    </source>
</evidence>
<protein>
    <submittedName>
        <fullName evidence="1">Uncharacterized protein</fullName>
    </submittedName>
</protein>
<dbReference type="EMBL" id="JABFAF010000012">
    <property type="protein sequence ID" value="MBA0873142.1"/>
    <property type="molecule type" value="Genomic_DNA"/>
</dbReference>
<name>A0A7J9MPZ7_GOSSC</name>